<keyword evidence="4 9" id="KW-0689">Ribosomal protein</keyword>
<reference evidence="10" key="1">
    <citation type="journal article" date="2012" name="PLoS Pathog.">
        <title>Comparative genomics of the apicomplexan parasites Toxoplasma gondii and Neospora caninum: Coccidia differing in host range and transmission strategy.</title>
        <authorList>
            <person name="Reid A.J."/>
            <person name="Vermont S.J."/>
            <person name="Cotton J.A."/>
            <person name="Harris D."/>
            <person name="Hill-Cawthorne G.A."/>
            <person name="Konen-Waisman S."/>
            <person name="Latham S.M."/>
            <person name="Mourier T."/>
            <person name="Norton R."/>
            <person name="Quail M.A."/>
            <person name="Sanders M."/>
            <person name="Shanmugam D."/>
            <person name="Sohal A."/>
            <person name="Wasmuth J.D."/>
            <person name="Brunk B."/>
            <person name="Grigg M.E."/>
            <person name="Howard J.C."/>
            <person name="Parkinson J."/>
            <person name="Roos D.S."/>
            <person name="Trees A.J."/>
            <person name="Berriman M."/>
            <person name="Pain A."/>
            <person name="Wastling J.M."/>
        </authorList>
    </citation>
    <scope>NUCLEOTIDE SEQUENCE [LARGE SCALE GENOMIC DNA]</scope>
    <source>
        <strain evidence="10">Liverpool</strain>
    </source>
</reference>
<evidence type="ECO:0000256" key="3">
    <source>
        <dbReference type="ARBA" id="ARBA00011838"/>
    </source>
</evidence>
<dbReference type="InterPro" id="IPR014722">
    <property type="entry name" value="Rib_uL2_dom2"/>
</dbReference>
<dbReference type="Proteomes" id="UP000007494">
    <property type="component" value="Chromosome VI"/>
</dbReference>
<sequence>MSRYVKVYRKVMNLQRRKTPMPWTPTFLEFSREPSVPFPLREKLQPAPIDLSYYLNMEVGDLVEVLHGPDCGRQGVVLSINKKRNTVIVDGCNMKKSFWNPRVGSSLVTQEMPIHITNVALLDPVVKRPTRVKRRFMMNGECVRISKLSEMCLMPAKRSGVWSLSEGRQAQTPNLYQEYLRQKALGPPIKASYARPDPLNLKILQRLARHIAWGQGSPLPTTDNPRVRSPEPMALRR</sequence>
<evidence type="ECO:0000256" key="7">
    <source>
        <dbReference type="SAM" id="MobiDB-lite"/>
    </source>
</evidence>
<dbReference type="VEuPathDB" id="ToxoDB:NCLIV_016340"/>
<dbReference type="InterPro" id="IPR041988">
    <property type="entry name" value="Ribosomal_uL24_KOW"/>
</dbReference>
<dbReference type="OMA" id="IVDGCNM"/>
<dbReference type="RefSeq" id="XP_003881875.1">
    <property type="nucleotide sequence ID" value="XM_003881826.1"/>
</dbReference>
<dbReference type="eggNOG" id="KOG1708">
    <property type="taxonomic scope" value="Eukaryota"/>
</dbReference>
<evidence type="ECO:0000313" key="9">
    <source>
        <dbReference type="EMBL" id="CBZ51842.1"/>
    </source>
</evidence>
<dbReference type="FunCoup" id="F0VDP9">
    <property type="interactions" value="83"/>
</dbReference>
<keyword evidence="5" id="KW-0687">Ribonucleoprotein</keyword>
<dbReference type="GeneID" id="13444472"/>
<dbReference type="InParanoid" id="F0VDP9"/>
<feature type="region of interest" description="Disordered" evidence="7">
    <location>
        <begin position="214"/>
        <end position="237"/>
    </location>
</feature>
<comment type="function">
    <text evidence="1">One of two assembly initiator proteins, it binds directly to the 5'-end of the 23S rRNA, where it nucleates assembly of the 50S subunit.</text>
</comment>
<protein>
    <recommendedName>
        <fullName evidence="6">Large ribosomal subunit protein uL24c</fullName>
    </recommendedName>
</protein>
<dbReference type="OrthoDB" id="359154at2759"/>
<dbReference type="InterPro" id="IPR005824">
    <property type="entry name" value="KOW"/>
</dbReference>
<comment type="similarity">
    <text evidence="2">Belongs to the universal ribosomal protein uL24 family.</text>
</comment>
<evidence type="ECO:0000256" key="6">
    <source>
        <dbReference type="ARBA" id="ARBA00035282"/>
    </source>
</evidence>
<dbReference type="GO" id="GO:0003723">
    <property type="term" value="F:RNA binding"/>
    <property type="evidence" value="ECO:0007669"/>
    <property type="project" value="InterPro"/>
</dbReference>
<evidence type="ECO:0000259" key="8">
    <source>
        <dbReference type="SMART" id="SM00739"/>
    </source>
</evidence>
<dbReference type="AlphaFoldDB" id="F0VDP9"/>
<feature type="domain" description="KOW" evidence="8">
    <location>
        <begin position="56"/>
        <end position="83"/>
    </location>
</feature>
<dbReference type="GO" id="GO:1990904">
    <property type="term" value="C:ribonucleoprotein complex"/>
    <property type="evidence" value="ECO:0007669"/>
    <property type="project" value="UniProtKB-KW"/>
</dbReference>
<evidence type="ECO:0000256" key="1">
    <source>
        <dbReference type="ARBA" id="ARBA00004072"/>
    </source>
</evidence>
<evidence type="ECO:0000256" key="4">
    <source>
        <dbReference type="ARBA" id="ARBA00022980"/>
    </source>
</evidence>
<dbReference type="GO" id="GO:0006412">
    <property type="term" value="P:translation"/>
    <property type="evidence" value="ECO:0007669"/>
    <property type="project" value="InterPro"/>
</dbReference>
<organism evidence="9 10">
    <name type="scientific">Neospora caninum (strain Liverpool)</name>
    <dbReference type="NCBI Taxonomy" id="572307"/>
    <lineage>
        <taxon>Eukaryota</taxon>
        <taxon>Sar</taxon>
        <taxon>Alveolata</taxon>
        <taxon>Apicomplexa</taxon>
        <taxon>Conoidasida</taxon>
        <taxon>Coccidia</taxon>
        <taxon>Eucoccidiorida</taxon>
        <taxon>Eimeriorina</taxon>
        <taxon>Sarcocystidae</taxon>
        <taxon>Neospora</taxon>
    </lineage>
</organism>
<dbReference type="EMBL" id="FR823387">
    <property type="protein sequence ID" value="CBZ51842.1"/>
    <property type="molecule type" value="Genomic_DNA"/>
</dbReference>
<proteinExistence type="inferred from homology"/>
<dbReference type="GO" id="GO:0003735">
    <property type="term" value="F:structural constituent of ribosome"/>
    <property type="evidence" value="ECO:0007669"/>
    <property type="project" value="InterPro"/>
</dbReference>
<name>F0VDP9_NEOCL</name>
<gene>
    <name evidence="9" type="ORF">NCLIV_016340</name>
</gene>
<dbReference type="InterPro" id="IPR003256">
    <property type="entry name" value="Ribosomal_uL24"/>
</dbReference>
<dbReference type="Gene3D" id="2.30.30.30">
    <property type="match status" value="1"/>
</dbReference>
<dbReference type="Pfam" id="PF00467">
    <property type="entry name" value="KOW"/>
    <property type="match status" value="1"/>
</dbReference>
<evidence type="ECO:0000313" key="10">
    <source>
        <dbReference type="Proteomes" id="UP000007494"/>
    </source>
</evidence>
<dbReference type="PANTHER" id="PTHR12903">
    <property type="entry name" value="MITOCHONDRIAL RIBOSOMAL PROTEIN L24"/>
    <property type="match status" value="1"/>
</dbReference>
<evidence type="ECO:0000256" key="5">
    <source>
        <dbReference type="ARBA" id="ARBA00023274"/>
    </source>
</evidence>
<comment type="subunit">
    <text evidence="3">Part of the 50S ribosomal subunit.</text>
</comment>
<dbReference type="CDD" id="cd06089">
    <property type="entry name" value="KOW_RPL26"/>
    <property type="match status" value="1"/>
</dbReference>
<dbReference type="HAMAP" id="MF_01326_B">
    <property type="entry name" value="Ribosomal_uL24_B"/>
    <property type="match status" value="1"/>
</dbReference>
<dbReference type="InterPro" id="IPR057264">
    <property type="entry name" value="Ribosomal_uL24_C"/>
</dbReference>
<accession>F0VDP9</accession>
<keyword evidence="10" id="KW-1185">Reference proteome</keyword>
<evidence type="ECO:0000256" key="2">
    <source>
        <dbReference type="ARBA" id="ARBA00010618"/>
    </source>
</evidence>
<dbReference type="Pfam" id="PF17136">
    <property type="entry name" value="ribosomal_L24"/>
    <property type="match status" value="1"/>
</dbReference>
<dbReference type="SUPFAM" id="SSF50104">
    <property type="entry name" value="Translation proteins SH3-like domain"/>
    <property type="match status" value="1"/>
</dbReference>
<dbReference type="SMART" id="SM00739">
    <property type="entry name" value="KOW"/>
    <property type="match status" value="1"/>
</dbReference>
<dbReference type="GO" id="GO:0005840">
    <property type="term" value="C:ribosome"/>
    <property type="evidence" value="ECO:0007669"/>
    <property type="project" value="UniProtKB-KW"/>
</dbReference>
<dbReference type="NCBIfam" id="TIGR01079">
    <property type="entry name" value="rplX_bact"/>
    <property type="match status" value="1"/>
</dbReference>
<dbReference type="InterPro" id="IPR008991">
    <property type="entry name" value="Translation_prot_SH3-like_sf"/>
</dbReference>